<evidence type="ECO:0000313" key="4">
    <source>
        <dbReference type="Proteomes" id="UP000811365"/>
    </source>
</evidence>
<feature type="region of interest" description="Disordered" evidence="2">
    <location>
        <begin position="510"/>
        <end position="531"/>
    </location>
</feature>
<evidence type="ECO:0000256" key="1">
    <source>
        <dbReference type="SAM" id="Coils"/>
    </source>
</evidence>
<feature type="compositionally biased region" description="Gly residues" evidence="2">
    <location>
        <begin position="510"/>
        <end position="530"/>
    </location>
</feature>
<dbReference type="Proteomes" id="UP000811365">
    <property type="component" value="Unassembled WGS sequence"/>
</dbReference>
<feature type="compositionally biased region" description="Polar residues" evidence="2">
    <location>
        <begin position="115"/>
        <end position="127"/>
    </location>
</feature>
<proteinExistence type="predicted"/>
<reference evidence="3" key="1">
    <citation type="submission" date="2021-02" db="EMBL/GenBank/DDBJ databases">
        <title>Infant gut strain persistence is associated with maternal origin, phylogeny, and functional potential including surface adhesion and iron acquisition.</title>
        <authorList>
            <person name="Lou Y.C."/>
        </authorList>
    </citation>
    <scope>NUCLEOTIDE SEQUENCE</scope>
    <source>
        <strain evidence="3">L2_039_000G1_dasL2_039_000G1_maxbin2.maxbin.077</strain>
    </source>
</reference>
<name>A0A9E1M0E1_9FIRM</name>
<feature type="coiled-coil region" evidence="1">
    <location>
        <begin position="864"/>
        <end position="891"/>
    </location>
</feature>
<feature type="compositionally biased region" description="Polar residues" evidence="2">
    <location>
        <begin position="18"/>
        <end position="38"/>
    </location>
</feature>
<sequence length="1919" mass="207863">MTYEEFKRRYGIEDDTPHSAQSGPGESQTAPATEQRMNYDQFLARYGIAPQEKQQAVPGGPLSASKKGGGQTAAASTTQKEPEKKSFLQSIQEGWQSTPIGKAMLESKPEKNSSLEKPSNNGVLDSLTKNGLYRQSDALKQRLQANANEGNPLAQIAQYAADQTVNTVKGVGSILTGNPYDYYSEYAEDWKKVNDQKYTPFEMAANTVGRNVYAGLGQLQGGLASTADMLLPDQITPEPVQESLDWMKQSTENVNNWANEFNQETGQTVLPQVLQAAGGMAPDLALAFATGGASLAGKAPQLAAASTGKLQAARQIMQQVVENPQFWLSFTRTWGNDYEEAKARGASEEQAVAAGALSSLLNAQIEVGGGVQTQFADDAKKGLKGVLQNALEEGSEEVKQNLVTNAANKLVFDRTAPIVSTSDETAVLNPGREAASFAVGALAGGMMGAPGALRRGNGIMDLFPAVDEQPQNTYNQGKGVIENGGQANPDLGGNVPVDGGAVYSGGGGVEHQPGGNGQGVSGAAGAGGQGTAQTDAARAQAVTGKDLRSSTTRQLRDLYTKWYAGQITPEEMEFESTRIAKSLVNPKEFSIQPDDSALARAEYLKSTPIYVNQDEKQILLNQFGTKTIPQLNIKLGTKFTETPNGAIGLDVAVQEMAGSGLGVTETGSAVDDISKAVGRPRAEIDEDMVNAQVEYIRDKIYSGGENKQTFDEWLAVASEDSEWGAPAEYVQRIAERYGIGPGADTGIDPNLQSLFDSDPMAAPKDNFPIDMQALYDTDLSGTTDTSTQPVDAPDEYGIASLFRSDPQGPGLSDQAQIDAQTSMREYQEIDPNTLTEEQKRLAGLTGDLVKDTFARHPITQRVNYGQEASEIRQAEADKKALQKEWDQYRRASSSTRVEEADAKQIAAGEKTMEQLSRGSRPEVVQDLADIQHRIAQSKQTGLQAQKRSIFENQQAIFKGVLEGINDPAELVTKENVNVSKLNRRTPERVMRYVFGERLGQELSDLLIRPIHANESAKVQFINQMFDEAKKLDLNLVERKLAQLVGEGTKGKNGSAITIGDIENRNITEESLPGHITKSDRDYILKHLGEADPKKVETAVSFYRQCYDSIREVVNDFRLEHGLTEIGKQENYFPHFNEDDPLTKTLKQLGLEGANGLPTSISGETAWFRPNSRYVAYFQERRGPETTYDSDLGFQSYMNAVADMLYHTDDIMRLRNFDAVIRGKSKDVDIANTIDSILGKKNLQLSDSEVEVMDKILQGEYMDMEASRSYSSFAQWLTNYTNKLANKQLFGDRWVEEKFGRLAYNLANKMEARFGRNSVVGNIASALNNTITLPKILATTDQKYVARAIAGLRSGELKNLAAESEFLQGKKGVRQLVESPTQKIMRMVSSSTFEPIEEAVSDVAFYAKYLEQMDKNGGNSGAAAATANDYAANMMARRSKGARPLNMESKDPLWKLFTMFQTEVSNDWYSLTQDLPDYVKNQAKLGNGKEAAKKIAAGAGKYVIYSYALNTLLEAITGYAPAPDILRWLWEFGAAIFNDEEEDTILKAAKATGKLGSELLNQVPGASTAMAFAGLGEGRVPLPEVDLAQAGRGIAALFDNPEESPNKYSYAADQLWNGIVKPGLFYTVLPFGGNQLRKTIEGGTTLVRGGAYKQTKTGEQLQTEVNNDITTPSGLANMVKGTLFGKSAISEVGDFYDAGGKAKSEKYTEAQKAGYEQSVLEQLFPTSTQSTGNVSYEKLTGGAEGAAEVDNWLNQLAENTGKDSMLPNNTTPNITADGEKVELSGTDMMEYAQTKQETSYSILSALYPVADTIPEAAQASYASAAQDYAAAVAKEAVAGVAPAENSWIAKVQDQAGVSGTEVTDELLNVMLARAIINSTEGSKNTVGQTISGSKKRNAIQALQDAGFSGQGAVKLYNLLG</sequence>
<keyword evidence="1" id="KW-0175">Coiled coil</keyword>
<feature type="compositionally biased region" description="Basic and acidic residues" evidence="2">
    <location>
        <begin position="1"/>
        <end position="17"/>
    </location>
</feature>
<accession>A0A9E1M0E1</accession>
<protein>
    <submittedName>
        <fullName evidence="3">Uncharacterized protein</fullName>
    </submittedName>
</protein>
<evidence type="ECO:0000313" key="3">
    <source>
        <dbReference type="EMBL" id="MBS6622756.1"/>
    </source>
</evidence>
<feature type="region of interest" description="Disordered" evidence="2">
    <location>
        <begin position="1"/>
        <end position="92"/>
    </location>
</feature>
<comment type="caution">
    <text evidence="3">The sequence shown here is derived from an EMBL/GenBank/DDBJ whole genome shotgun (WGS) entry which is preliminary data.</text>
</comment>
<feature type="region of interest" description="Disordered" evidence="2">
    <location>
        <begin position="106"/>
        <end position="127"/>
    </location>
</feature>
<dbReference type="EMBL" id="JAGZYH010000049">
    <property type="protein sequence ID" value="MBS6622756.1"/>
    <property type="molecule type" value="Genomic_DNA"/>
</dbReference>
<gene>
    <name evidence="3" type="ORF">KH315_11440</name>
</gene>
<evidence type="ECO:0000256" key="2">
    <source>
        <dbReference type="SAM" id="MobiDB-lite"/>
    </source>
</evidence>
<organism evidence="3 4">
    <name type="scientific">Faecalibacterium prausnitzii</name>
    <dbReference type="NCBI Taxonomy" id="853"/>
    <lineage>
        <taxon>Bacteria</taxon>
        <taxon>Bacillati</taxon>
        <taxon>Bacillota</taxon>
        <taxon>Clostridia</taxon>
        <taxon>Eubacteriales</taxon>
        <taxon>Oscillospiraceae</taxon>
        <taxon>Faecalibacterium</taxon>
    </lineage>
</organism>